<name>A0A4V3TUW7_9ENTE</name>
<feature type="transmembrane region" description="Helical" evidence="1">
    <location>
        <begin position="111"/>
        <end position="133"/>
    </location>
</feature>
<dbReference type="EMBL" id="SDGV01000021">
    <property type="protein sequence ID" value="THB60569.1"/>
    <property type="molecule type" value="Genomic_DNA"/>
</dbReference>
<dbReference type="PANTHER" id="PTHR40448">
    <property type="entry name" value="TWO-COMPONENT SENSOR HISTIDINE KINASE"/>
    <property type="match status" value="1"/>
</dbReference>
<accession>A0A4V3TUW7</accession>
<evidence type="ECO:0000313" key="4">
    <source>
        <dbReference type="Proteomes" id="UP000310506"/>
    </source>
</evidence>
<organism evidence="3 4">
    <name type="scientific">Vagococcus silagei</name>
    <dbReference type="NCBI Taxonomy" id="2508885"/>
    <lineage>
        <taxon>Bacteria</taxon>
        <taxon>Bacillati</taxon>
        <taxon>Bacillota</taxon>
        <taxon>Bacilli</taxon>
        <taxon>Lactobacillales</taxon>
        <taxon>Enterococcaceae</taxon>
        <taxon>Vagococcus</taxon>
    </lineage>
</organism>
<feature type="transmembrane region" description="Helical" evidence="1">
    <location>
        <begin position="145"/>
        <end position="165"/>
    </location>
</feature>
<dbReference type="OrthoDB" id="1652078at2"/>
<dbReference type="RefSeq" id="WP_136137447.1">
    <property type="nucleotide sequence ID" value="NZ_SDGV01000021.1"/>
</dbReference>
<proteinExistence type="predicted"/>
<keyword evidence="1" id="KW-0812">Transmembrane</keyword>
<feature type="transmembrane region" description="Helical" evidence="1">
    <location>
        <begin position="171"/>
        <end position="191"/>
    </location>
</feature>
<protein>
    <submittedName>
        <fullName evidence="3">GHKL domain-containing protein</fullName>
    </submittedName>
</protein>
<dbReference type="InterPro" id="IPR032834">
    <property type="entry name" value="NatK-like_C"/>
</dbReference>
<feature type="domain" description="Sensor histidine kinase NatK-like C-terminal" evidence="2">
    <location>
        <begin position="323"/>
        <end position="422"/>
    </location>
</feature>
<dbReference type="Gene3D" id="3.30.565.10">
    <property type="entry name" value="Histidine kinase-like ATPase, C-terminal domain"/>
    <property type="match status" value="1"/>
</dbReference>
<dbReference type="PANTHER" id="PTHR40448:SF1">
    <property type="entry name" value="TWO-COMPONENT SENSOR HISTIDINE KINASE"/>
    <property type="match status" value="1"/>
</dbReference>
<dbReference type="GO" id="GO:0042802">
    <property type="term" value="F:identical protein binding"/>
    <property type="evidence" value="ECO:0007669"/>
    <property type="project" value="TreeGrafter"/>
</dbReference>
<sequence>MLIYLSLSLLIKIIVSYSIMEKSFFKLKKVIFFFFVFLFIGLFMLNQTLISNLILFLSMFLFSINENGRKNIFENMLIILLSFFIPIIINVSVTPLEKMMYMSNDNEKKTFYLFVLLEIFLYLLIGFISYLVSKYYVPYIIEKRLEKLTSIFLLFSVLIFEFFLIQKYLEVSQKVIIIVGLSFLLLIYILIEFTHKKEVLEVRVIQQEIENDYLEKYSNEITKQYDELRKFKHDYINILSSLDYFINIKDYTGLENYYLETIRPTNNMIRQTNKYFYSLDKIKINSLKSILAIKIMEASEKKINLSIEIQDEISTELRVSSTSLVRMLGIILDNSIEELTKQSEGLLEIGVFDMEMYYLFIVKNSISDDIKPLHILKEKGFSTKGKNRGLGLFNLDELSKKEEDLILETEVKQNSFIQKIMIKKEG</sequence>
<keyword evidence="4" id="KW-1185">Reference proteome</keyword>
<evidence type="ECO:0000313" key="3">
    <source>
        <dbReference type="EMBL" id="THB60569.1"/>
    </source>
</evidence>
<keyword evidence="1" id="KW-0472">Membrane</keyword>
<feature type="transmembrane region" description="Helical" evidence="1">
    <location>
        <begin position="72"/>
        <end position="91"/>
    </location>
</feature>
<feature type="transmembrane region" description="Helical" evidence="1">
    <location>
        <begin position="32"/>
        <end position="60"/>
    </location>
</feature>
<keyword evidence="1" id="KW-1133">Transmembrane helix</keyword>
<dbReference type="AlphaFoldDB" id="A0A4V3TUW7"/>
<gene>
    <name evidence="3" type="ORF">ESZ54_09505</name>
</gene>
<evidence type="ECO:0000259" key="2">
    <source>
        <dbReference type="Pfam" id="PF14501"/>
    </source>
</evidence>
<evidence type="ECO:0000256" key="1">
    <source>
        <dbReference type="SAM" id="Phobius"/>
    </source>
</evidence>
<dbReference type="InterPro" id="IPR036890">
    <property type="entry name" value="HATPase_C_sf"/>
</dbReference>
<comment type="caution">
    <text evidence="3">The sequence shown here is derived from an EMBL/GenBank/DDBJ whole genome shotgun (WGS) entry which is preliminary data.</text>
</comment>
<dbReference type="Proteomes" id="UP000310506">
    <property type="component" value="Unassembled WGS sequence"/>
</dbReference>
<dbReference type="Pfam" id="PF14501">
    <property type="entry name" value="HATPase_c_5"/>
    <property type="match status" value="1"/>
</dbReference>
<dbReference type="SUPFAM" id="SSF55874">
    <property type="entry name" value="ATPase domain of HSP90 chaperone/DNA topoisomerase II/histidine kinase"/>
    <property type="match status" value="1"/>
</dbReference>
<reference evidence="3 4" key="1">
    <citation type="submission" date="2019-01" db="EMBL/GenBank/DDBJ databases">
        <title>Vagococcus silagei sp. nov. isolated from brewer's grain.</title>
        <authorList>
            <person name="Guu J.-R."/>
        </authorList>
    </citation>
    <scope>NUCLEOTIDE SEQUENCE [LARGE SCALE GENOMIC DNA]</scope>
    <source>
        <strain evidence="3 4">2B-2</strain>
    </source>
</reference>